<sequence length="101" mass="11140">MKTTDLTPVEIHNNIYYKRDDYYAPYGKDNVNGGKTRQAICLFRELKDEIKNKYNGGVVTGSSVNSPQAPIIAAVAKDFGFKCVIGVGGTTPKTIDTHHMM</sequence>
<gene>
    <name evidence="1" type="ORF">METZ01_LOCUS365510</name>
</gene>
<feature type="non-terminal residue" evidence="1">
    <location>
        <position position="101"/>
    </location>
</feature>
<evidence type="ECO:0000313" key="1">
    <source>
        <dbReference type="EMBL" id="SVD12656.1"/>
    </source>
</evidence>
<dbReference type="InterPro" id="IPR036052">
    <property type="entry name" value="TrpB-like_PALP_sf"/>
</dbReference>
<reference evidence="1" key="1">
    <citation type="submission" date="2018-05" db="EMBL/GenBank/DDBJ databases">
        <authorList>
            <person name="Lanie J.A."/>
            <person name="Ng W.-L."/>
            <person name="Kazmierczak K.M."/>
            <person name="Andrzejewski T.M."/>
            <person name="Davidsen T.M."/>
            <person name="Wayne K.J."/>
            <person name="Tettelin H."/>
            <person name="Glass J.I."/>
            <person name="Rusch D."/>
            <person name="Podicherti R."/>
            <person name="Tsui H.-C.T."/>
            <person name="Winkler M.E."/>
        </authorList>
    </citation>
    <scope>NUCLEOTIDE SEQUENCE</scope>
</reference>
<name>A0A382SS30_9ZZZZ</name>
<evidence type="ECO:0008006" key="2">
    <source>
        <dbReference type="Google" id="ProtNLM"/>
    </source>
</evidence>
<accession>A0A382SS30</accession>
<dbReference type="SUPFAM" id="SSF53686">
    <property type="entry name" value="Tryptophan synthase beta subunit-like PLP-dependent enzymes"/>
    <property type="match status" value="1"/>
</dbReference>
<organism evidence="1">
    <name type="scientific">marine metagenome</name>
    <dbReference type="NCBI Taxonomy" id="408172"/>
    <lineage>
        <taxon>unclassified sequences</taxon>
        <taxon>metagenomes</taxon>
        <taxon>ecological metagenomes</taxon>
    </lineage>
</organism>
<proteinExistence type="predicted"/>
<dbReference type="AlphaFoldDB" id="A0A382SS30"/>
<protein>
    <recommendedName>
        <fullName evidence="2">Tryptophan synthase beta chain-like PALP domain-containing protein</fullName>
    </recommendedName>
</protein>
<dbReference type="EMBL" id="UINC01131131">
    <property type="protein sequence ID" value="SVD12656.1"/>
    <property type="molecule type" value="Genomic_DNA"/>
</dbReference>